<name>A0ABD3PZD6_9STRA</name>
<feature type="compositionally biased region" description="Basic residues" evidence="1">
    <location>
        <begin position="690"/>
        <end position="703"/>
    </location>
</feature>
<proteinExistence type="predicted"/>
<dbReference type="AlphaFoldDB" id="A0ABD3PZD6"/>
<feature type="region of interest" description="Disordered" evidence="1">
    <location>
        <begin position="293"/>
        <end position="369"/>
    </location>
</feature>
<accession>A0ABD3PZD6</accession>
<sequence length="876" mass="98052">MIPRATLRAKVTPSILFPNKCKYHHDNQSTIHEKYRTTFHMDSRLVNSSISSFYPSFIPQTLEHNHFLSVRGGGESASKKSHDNLDDEETNELDIFSHIDDDVPAEELLDFIFDGTSSNGLSTTVKSLPSKKRIIEPAEKSDGPHQQVIGDQNEIKLQSSIKKKARANFELNDDTENNDIIDLDRVLHEGNSRTTNNERWGTSASSSVRNSKATISSGEEMPHLSRSFESTSGSFRNELDRLTKKSSSPLSQRISVAQVPRSVDHQAKKPMDSDMKREAATEDLRMHDRKAAYTAPLAGTSTNFKTPASVRRQPPTAASADVKLNSPSASKHPHAVWGPHAQHRKTKPGPPPTKATEDERRAHETQSRIRQERKKLLSNLAIQMNDSHTSAVRALIRGSAAHIPPELFGQTIMQEKSACNEKFYGSVTEVKSSLPGRSGGEDGLDTVVLGEELDSSTPSFRHIEDPTLLSYWGLTPHAKLYGGAQYHRVLRYYHHMFLTVPLPPITDDEVALLTNGITEVHDASDLMRAVALLVRQKMEIVMEDVLADMTRRLLYVLDRQWEMVEYSMALHRPMGGANGLGKSGDKVLSEADLLRRHGIEYNTAESGLKDVLTTGFHNFAKERAAVAHSQSLEDMRSLLRYVTWDMGRARKRVLNQGRNDQGFVSQIEIVRREPSNSDESVQDQTDNRRPKEKSKKNKMKKGRSQSVSGSSERIRARGGGSVGSERKRSRRWNEKERNHIQGLHEREGQELEDDMGDLIGGVMNRGKLDSDDDANAFVNQSMIISSKSSPIFSGDDEVLSVLLATVSSTLAPKSDIQAGHTQAAIENLVSYVTDRMRMDLSRMIRSKFNTFFLLAFYEDLGPYLSRQLDAYLSSLE</sequence>
<keyword evidence="3" id="KW-1185">Reference proteome</keyword>
<gene>
    <name evidence="2" type="ORF">HJC23_005561</name>
</gene>
<protein>
    <submittedName>
        <fullName evidence="2">Uncharacterized protein</fullName>
    </submittedName>
</protein>
<comment type="caution">
    <text evidence="2">The sequence shown here is derived from an EMBL/GenBank/DDBJ whole genome shotgun (WGS) entry which is preliminary data.</text>
</comment>
<organism evidence="2 3">
    <name type="scientific">Cyclotella cryptica</name>
    <dbReference type="NCBI Taxonomy" id="29204"/>
    <lineage>
        <taxon>Eukaryota</taxon>
        <taxon>Sar</taxon>
        <taxon>Stramenopiles</taxon>
        <taxon>Ochrophyta</taxon>
        <taxon>Bacillariophyta</taxon>
        <taxon>Coscinodiscophyceae</taxon>
        <taxon>Thalassiosirophycidae</taxon>
        <taxon>Stephanodiscales</taxon>
        <taxon>Stephanodiscaceae</taxon>
        <taxon>Cyclotella</taxon>
    </lineage>
</organism>
<dbReference type="Proteomes" id="UP001516023">
    <property type="component" value="Unassembled WGS sequence"/>
</dbReference>
<evidence type="ECO:0000313" key="3">
    <source>
        <dbReference type="Proteomes" id="UP001516023"/>
    </source>
</evidence>
<feature type="compositionally biased region" description="Polar residues" evidence="1">
    <location>
        <begin position="192"/>
        <end position="217"/>
    </location>
</feature>
<feature type="compositionally biased region" description="Basic and acidic residues" evidence="1">
    <location>
        <begin position="262"/>
        <end position="279"/>
    </location>
</feature>
<feature type="compositionally biased region" description="Basic and acidic residues" evidence="1">
    <location>
        <begin position="731"/>
        <end position="746"/>
    </location>
</feature>
<feature type="compositionally biased region" description="Basic and acidic residues" evidence="1">
    <location>
        <begin position="355"/>
        <end position="369"/>
    </location>
</feature>
<feature type="region of interest" description="Disordered" evidence="1">
    <location>
        <begin position="665"/>
        <end position="746"/>
    </location>
</feature>
<evidence type="ECO:0000256" key="1">
    <source>
        <dbReference type="SAM" id="MobiDB-lite"/>
    </source>
</evidence>
<evidence type="ECO:0000313" key="2">
    <source>
        <dbReference type="EMBL" id="KAL3792591.1"/>
    </source>
</evidence>
<dbReference type="EMBL" id="JABMIG020000100">
    <property type="protein sequence ID" value="KAL3792591.1"/>
    <property type="molecule type" value="Genomic_DNA"/>
</dbReference>
<reference evidence="2 3" key="1">
    <citation type="journal article" date="2020" name="G3 (Bethesda)">
        <title>Improved Reference Genome for Cyclotella cryptica CCMP332, a Model for Cell Wall Morphogenesis, Salinity Adaptation, and Lipid Production in Diatoms (Bacillariophyta).</title>
        <authorList>
            <person name="Roberts W.R."/>
            <person name="Downey K.M."/>
            <person name="Ruck E.C."/>
            <person name="Traller J.C."/>
            <person name="Alverson A.J."/>
        </authorList>
    </citation>
    <scope>NUCLEOTIDE SEQUENCE [LARGE SCALE GENOMIC DNA]</scope>
    <source>
        <strain evidence="2 3">CCMP332</strain>
    </source>
</reference>
<feature type="compositionally biased region" description="Polar residues" evidence="1">
    <location>
        <begin position="245"/>
        <end position="255"/>
    </location>
</feature>
<feature type="region of interest" description="Disordered" evidence="1">
    <location>
        <begin position="192"/>
        <end position="279"/>
    </location>
</feature>